<reference evidence="2 3" key="1">
    <citation type="submission" date="2017-06" db="EMBL/GenBank/DDBJ databases">
        <authorList>
            <person name="Kim H.J."/>
            <person name="Triplett B.A."/>
        </authorList>
    </citation>
    <scope>NUCLEOTIDE SEQUENCE [LARGE SCALE GENOMIC DNA]</scope>
    <source>
        <strain evidence="2 3">CGMCC 4.2132</strain>
    </source>
</reference>
<dbReference type="EMBL" id="FZOD01000091">
    <property type="protein sequence ID" value="SNT62455.1"/>
    <property type="molecule type" value="Genomic_DNA"/>
</dbReference>
<keyword evidence="1" id="KW-0472">Membrane</keyword>
<feature type="transmembrane region" description="Helical" evidence="1">
    <location>
        <begin position="131"/>
        <end position="150"/>
    </location>
</feature>
<protein>
    <submittedName>
        <fullName evidence="2">Uncharacterized protein</fullName>
    </submittedName>
</protein>
<feature type="transmembrane region" description="Helical" evidence="1">
    <location>
        <begin position="40"/>
        <end position="62"/>
    </location>
</feature>
<keyword evidence="1" id="KW-1133">Transmembrane helix</keyword>
<dbReference type="OrthoDB" id="9977301at2"/>
<evidence type="ECO:0000313" key="3">
    <source>
        <dbReference type="Proteomes" id="UP000198282"/>
    </source>
</evidence>
<name>A0A239P5R5_9ACTN</name>
<accession>A0A239P5R5</accession>
<keyword evidence="3" id="KW-1185">Reference proteome</keyword>
<dbReference type="AlphaFoldDB" id="A0A239P5R5"/>
<gene>
    <name evidence="2" type="ORF">SAMN05216276_109115</name>
</gene>
<keyword evidence="1" id="KW-0812">Transmembrane</keyword>
<evidence type="ECO:0000313" key="2">
    <source>
        <dbReference type="EMBL" id="SNT62455.1"/>
    </source>
</evidence>
<feature type="transmembrane region" description="Helical" evidence="1">
    <location>
        <begin position="91"/>
        <end position="111"/>
    </location>
</feature>
<proteinExistence type="predicted"/>
<evidence type="ECO:0000256" key="1">
    <source>
        <dbReference type="SAM" id="Phobius"/>
    </source>
</evidence>
<dbReference type="RefSeq" id="WP_089213322.1">
    <property type="nucleotide sequence ID" value="NZ_FZOD01000091.1"/>
</dbReference>
<sequence>MSKIPVWSKFALILMALALALKVFTMTFWAESTVRELLDWVFVVIGFLAAALYLGAGARGLAKARRHEYPQPSPGEAPDDPRKRILVSSSLRLSIALMGLLSISGTFVSAVRSDPYETDSFGWGMETIEHLPVILLFAAMGFSVMTVVWASKQSSK</sequence>
<organism evidence="2 3">
    <name type="scientific">Streptosporangium subroseum</name>
    <dbReference type="NCBI Taxonomy" id="106412"/>
    <lineage>
        <taxon>Bacteria</taxon>
        <taxon>Bacillati</taxon>
        <taxon>Actinomycetota</taxon>
        <taxon>Actinomycetes</taxon>
        <taxon>Streptosporangiales</taxon>
        <taxon>Streptosporangiaceae</taxon>
        <taxon>Streptosporangium</taxon>
    </lineage>
</organism>
<dbReference type="Proteomes" id="UP000198282">
    <property type="component" value="Unassembled WGS sequence"/>
</dbReference>